<dbReference type="EMBL" id="JAZGJQ010000002">
    <property type="protein sequence ID" value="MEE6146789.1"/>
    <property type="molecule type" value="Genomic_DNA"/>
</dbReference>
<protein>
    <recommendedName>
        <fullName evidence="1">Arginine dihydrolase ArgZ/ArgE-like C-terminal second subdomain domain-containing protein</fullName>
    </recommendedName>
</protein>
<sequence>MTADKSIRPQEPCPGRAPFRLPAYHEPDFSAPALASAPDARLAVVEQDGVAPEGFHSTSMYPEYVKLHGSWHLVAETRMDASVIVREGPDGAPSFDVEANRALRRGDRIVLGRSEDGSEGVLVHTHGFDEEGGARDAGGGEFVFRQGRSRETSFARDYDRLIELLRHEREHGNVLWVMGPAFAFDYDARRFMQAMIEAGYVDGVLAGNALATHDLEAAHLHTALGQDIYTQRCMPSGHHNHLDVINRVRRCGSIAAFVDEYHVDNGIMYQLEKSHVPYVLAGSIRDDGPLPEVVGNVYEAQDRMRELVRSATTVICLATMLHTIATGNLTPSFRVTEDGTVRPLYLYAVDAAEFVVNKLQDRGSLSATAIVTNVQDFITIVAKGLGVVPTAGPWG</sequence>
<evidence type="ECO:0000313" key="3">
    <source>
        <dbReference type="Proteomes" id="UP001332931"/>
    </source>
</evidence>
<dbReference type="Gene3D" id="2.40.420.10">
    <property type="entry name" value="conserved putative lor/sdh protein from methanococcus maripaludis s2 domain"/>
    <property type="match status" value="1"/>
</dbReference>
<comment type="caution">
    <text evidence="2">The sequence shown here is derived from an EMBL/GenBank/DDBJ whole genome shotgun (WGS) entry which is preliminary data.</text>
</comment>
<evidence type="ECO:0000313" key="2">
    <source>
        <dbReference type="EMBL" id="MEE6146789.1"/>
    </source>
</evidence>
<dbReference type="Proteomes" id="UP001332931">
    <property type="component" value="Unassembled WGS sequence"/>
</dbReference>
<name>A0ABU7R8N5_9ACTN</name>
<proteinExistence type="predicted"/>
<evidence type="ECO:0000259" key="1">
    <source>
        <dbReference type="Pfam" id="PF21570"/>
    </source>
</evidence>
<accession>A0ABU7R8N5</accession>
<organism evidence="2 3">
    <name type="scientific">Olsenella absiana</name>
    <dbReference type="NCBI Taxonomy" id="3115222"/>
    <lineage>
        <taxon>Bacteria</taxon>
        <taxon>Bacillati</taxon>
        <taxon>Actinomycetota</taxon>
        <taxon>Coriobacteriia</taxon>
        <taxon>Coriobacteriales</taxon>
        <taxon>Atopobiaceae</taxon>
        <taxon>Olsenella</taxon>
    </lineage>
</organism>
<dbReference type="InterPro" id="IPR048963">
    <property type="entry name" value="ArgZ/ArgE-like_C_2nd"/>
</dbReference>
<keyword evidence="3" id="KW-1185">Reference proteome</keyword>
<gene>
    <name evidence="2" type="ORF">VXJ25_02080</name>
</gene>
<reference evidence="2 3" key="1">
    <citation type="submission" date="2024-01" db="EMBL/GenBank/DDBJ databases">
        <title>Description of Olsenella sp. nov., isolated from pig feces.</title>
        <authorList>
            <person name="Chang Y.-H."/>
        </authorList>
    </citation>
    <scope>NUCLEOTIDE SEQUENCE [LARGE SCALE GENOMIC DNA]</scope>
    <source>
        <strain evidence="2 3">YH-ols2223</strain>
    </source>
</reference>
<dbReference type="Gene3D" id="3.40.50.10690">
    <property type="entry name" value="putative lor/sdh protein like domains"/>
    <property type="match status" value="1"/>
</dbReference>
<dbReference type="RefSeq" id="WP_330957557.1">
    <property type="nucleotide sequence ID" value="NZ_JAZGJQ010000002.1"/>
</dbReference>
<feature type="domain" description="Arginine dihydrolase ArgZ/ArgE-like C-terminal second subdomain" evidence="1">
    <location>
        <begin position="165"/>
        <end position="379"/>
    </location>
</feature>
<dbReference type="Pfam" id="PF21570">
    <property type="entry name" value="ArgZ-like_C_2nd"/>
    <property type="match status" value="1"/>
</dbReference>